<dbReference type="SUPFAM" id="SSF55729">
    <property type="entry name" value="Acyl-CoA N-acyltransferases (Nat)"/>
    <property type="match status" value="1"/>
</dbReference>
<reference evidence="3 4" key="1">
    <citation type="submission" date="2017-11" db="EMBL/GenBank/DDBJ databases">
        <title>Comparitive Functional Genomics of Dry Heat Resistant strains isolated from the Viking Spacecraft.</title>
        <authorList>
            <person name="Seuylemezian A."/>
            <person name="Cooper K."/>
            <person name="Vaishampayan P."/>
        </authorList>
    </citation>
    <scope>NUCLEOTIDE SEQUENCE [LARGE SCALE GENOMIC DNA]</scope>
    <source>
        <strain evidence="3 4">V1-29</strain>
    </source>
</reference>
<evidence type="ECO:0000313" key="4">
    <source>
        <dbReference type="Proteomes" id="UP000234748"/>
    </source>
</evidence>
<dbReference type="PANTHER" id="PTHR31438">
    <property type="entry name" value="LYSINE N-ACYLTRANSFERASE C17G9.06C-RELATED"/>
    <property type="match status" value="1"/>
</dbReference>
<dbReference type="InterPro" id="IPR000182">
    <property type="entry name" value="GNAT_dom"/>
</dbReference>
<dbReference type="PROSITE" id="PS51186">
    <property type="entry name" value="GNAT"/>
    <property type="match status" value="1"/>
</dbReference>
<keyword evidence="3" id="KW-0808">Transferase</keyword>
<dbReference type="InterPro" id="IPR016181">
    <property type="entry name" value="Acyl_CoA_acyltransferase"/>
</dbReference>
<sequence length="178" mass="21013">MIVLRSDYLTVRTLQPEDKYMLANWLSDPVVLTYYEGRDNPFDIAKVEEKFYGHKNEHTPCMIEYGNKVIGYIQFYPLNNGDKKNYGYGESEFIFGMDQFIGEAEYWNRGIGKHLVKSMADYLIKQKQASRVVMDPQTWNARAINCYEKAGFKKARLLPKNEWHEGEYRDCWLMVYTA</sequence>
<dbReference type="GO" id="GO:0016410">
    <property type="term" value="F:N-acyltransferase activity"/>
    <property type="evidence" value="ECO:0007669"/>
    <property type="project" value="TreeGrafter"/>
</dbReference>
<dbReference type="RefSeq" id="WP_101644887.1">
    <property type="nucleotide sequence ID" value="NZ_PGUY01000061.1"/>
</dbReference>
<dbReference type="PANTHER" id="PTHR31438:SF1">
    <property type="entry name" value="LYSINE N-ACYLTRANSFERASE C17G9.06C-RELATED"/>
    <property type="match status" value="1"/>
</dbReference>
<accession>A0A2N5M243</accession>
<evidence type="ECO:0000313" key="3">
    <source>
        <dbReference type="EMBL" id="PLT28437.1"/>
    </source>
</evidence>
<dbReference type="Proteomes" id="UP000234748">
    <property type="component" value="Unassembled WGS sequence"/>
</dbReference>
<keyword evidence="4" id="KW-1185">Reference proteome</keyword>
<dbReference type="Gene3D" id="3.40.630.30">
    <property type="match status" value="1"/>
</dbReference>
<dbReference type="Pfam" id="PF13523">
    <property type="entry name" value="Acetyltransf_8"/>
    <property type="match status" value="1"/>
</dbReference>
<evidence type="ECO:0000256" key="1">
    <source>
        <dbReference type="ARBA" id="ARBA00023251"/>
    </source>
</evidence>
<dbReference type="EMBL" id="PGUY01000061">
    <property type="protein sequence ID" value="PLT28437.1"/>
    <property type="molecule type" value="Genomic_DNA"/>
</dbReference>
<dbReference type="AlphaFoldDB" id="A0A2N5M243"/>
<proteinExistence type="predicted"/>
<evidence type="ECO:0000259" key="2">
    <source>
        <dbReference type="PROSITE" id="PS51186"/>
    </source>
</evidence>
<name>A0A2N5M243_9BACI</name>
<protein>
    <submittedName>
        <fullName evidence="3">GNAT family N-acetyltransferase</fullName>
    </submittedName>
</protein>
<organism evidence="3 4">
    <name type="scientific">Peribacillus deserti</name>
    <dbReference type="NCBI Taxonomy" id="673318"/>
    <lineage>
        <taxon>Bacteria</taxon>
        <taxon>Bacillati</taxon>
        <taxon>Bacillota</taxon>
        <taxon>Bacilli</taxon>
        <taxon>Bacillales</taxon>
        <taxon>Bacillaceae</taxon>
        <taxon>Peribacillus</taxon>
    </lineage>
</organism>
<comment type="caution">
    <text evidence="3">The sequence shown here is derived from an EMBL/GenBank/DDBJ whole genome shotgun (WGS) entry which is preliminary data.</text>
</comment>
<keyword evidence="1" id="KW-0046">Antibiotic resistance</keyword>
<feature type="domain" description="N-acetyltransferase" evidence="2">
    <location>
        <begin position="9"/>
        <end position="178"/>
    </location>
</feature>
<dbReference type="CDD" id="cd04301">
    <property type="entry name" value="NAT_SF"/>
    <property type="match status" value="1"/>
</dbReference>
<dbReference type="OrthoDB" id="9795206at2"/>
<dbReference type="GO" id="GO:0046677">
    <property type="term" value="P:response to antibiotic"/>
    <property type="evidence" value="ECO:0007669"/>
    <property type="project" value="UniProtKB-KW"/>
</dbReference>
<gene>
    <name evidence="3" type="ORF">CUU66_18520</name>
</gene>